<dbReference type="EMBL" id="CAMAPC010000003">
    <property type="protein sequence ID" value="CAH9052945.1"/>
    <property type="molecule type" value="Genomic_DNA"/>
</dbReference>
<dbReference type="Gene3D" id="3.40.390.10">
    <property type="entry name" value="Collagenase (Catalytic Domain)"/>
    <property type="match status" value="1"/>
</dbReference>
<comment type="caution">
    <text evidence="3">The sequence shown here is derived from an EMBL/GenBank/DDBJ whole genome shotgun (WGS) entry which is preliminary data.</text>
</comment>
<accession>A0A9W4VSS7</accession>
<evidence type="ECO:0008006" key="6">
    <source>
        <dbReference type="Google" id="ProtNLM"/>
    </source>
</evidence>
<evidence type="ECO:0000313" key="3">
    <source>
        <dbReference type="EMBL" id="CAH9052945.1"/>
    </source>
</evidence>
<gene>
    <name evidence="3" type="ORF">PSECIP111854_01073</name>
    <name evidence="2" type="ORF">PSECIP111951_00047</name>
</gene>
<organism evidence="3 4">
    <name type="scientific">Pseudoalteromonas holothuriae</name>
    <dbReference type="NCBI Taxonomy" id="2963714"/>
    <lineage>
        <taxon>Bacteria</taxon>
        <taxon>Pseudomonadati</taxon>
        <taxon>Pseudomonadota</taxon>
        <taxon>Gammaproteobacteria</taxon>
        <taxon>Alteromonadales</taxon>
        <taxon>Pseudoalteromonadaceae</taxon>
        <taxon>Pseudoalteromonas</taxon>
    </lineage>
</organism>
<evidence type="ECO:0000313" key="2">
    <source>
        <dbReference type="EMBL" id="CAH9049830.1"/>
    </source>
</evidence>
<dbReference type="RefSeq" id="WP_261591256.1">
    <property type="nucleotide sequence ID" value="NZ_CAMAPC010000003.1"/>
</dbReference>
<dbReference type="Proteomes" id="UP001152467">
    <property type="component" value="Unassembled WGS sequence"/>
</dbReference>
<dbReference type="InterPro" id="IPR024079">
    <property type="entry name" value="MetalloPept_cat_dom_sf"/>
</dbReference>
<keyword evidence="1" id="KW-0732">Signal</keyword>
<dbReference type="EMBL" id="CAMAPD010000001">
    <property type="protein sequence ID" value="CAH9049830.1"/>
    <property type="molecule type" value="Genomic_DNA"/>
</dbReference>
<proteinExistence type="predicted"/>
<evidence type="ECO:0000313" key="4">
    <source>
        <dbReference type="Proteomes" id="UP001152467"/>
    </source>
</evidence>
<dbReference type="Proteomes" id="UP001152485">
    <property type="component" value="Unassembled WGS sequence"/>
</dbReference>
<evidence type="ECO:0000256" key="1">
    <source>
        <dbReference type="SAM" id="SignalP"/>
    </source>
</evidence>
<name>A0A9W4VSS7_9GAMM</name>
<dbReference type="GO" id="GO:0008237">
    <property type="term" value="F:metallopeptidase activity"/>
    <property type="evidence" value="ECO:0007669"/>
    <property type="project" value="InterPro"/>
</dbReference>
<dbReference type="AlphaFoldDB" id="A0A9W4VSS7"/>
<dbReference type="SUPFAM" id="SSF55486">
    <property type="entry name" value="Metalloproteases ('zincins'), catalytic domain"/>
    <property type="match status" value="1"/>
</dbReference>
<evidence type="ECO:0000313" key="5">
    <source>
        <dbReference type="Proteomes" id="UP001152485"/>
    </source>
</evidence>
<protein>
    <recommendedName>
        <fullName evidence="6">Collagenase</fullName>
    </recommendedName>
</protein>
<keyword evidence="4" id="KW-1185">Reference proteome</keyword>
<reference evidence="3 5" key="1">
    <citation type="submission" date="2022-07" db="EMBL/GenBank/DDBJ databases">
        <authorList>
            <person name="Criscuolo A."/>
        </authorList>
    </citation>
    <scope>NUCLEOTIDE SEQUENCE</scope>
    <source>
        <strain evidence="5">CIP 111951</strain>
        <strain evidence="3">CIP111854</strain>
        <strain evidence="2">CIP111951</strain>
    </source>
</reference>
<dbReference type="Gene3D" id="2.60.120.380">
    <property type="match status" value="1"/>
</dbReference>
<feature type="signal peptide" evidence="1">
    <location>
        <begin position="1"/>
        <end position="25"/>
    </location>
</feature>
<feature type="chain" id="PRO_5040766657" description="Collagenase" evidence="1">
    <location>
        <begin position="26"/>
        <end position="511"/>
    </location>
</feature>
<sequence>MDTYNTTCNLCCATLLMTGSFAAYAQQPDIAHIEGVNTPTINDMSSNLAQQLEDSCQTESPYGGRNLTNGDTVCLFDQSTRYLSIANSNQHDSIAISTGYGNGNLDLYARNGGWPNTNGGDPSSKNPDNNECIIISNPNQYWTYITVSGQASGASLVVDLGANSCKTTGTTPPPPPDGGGYQYDYANIKVYRFEFSDTPLEWPTMQQELDKAAQYYSEQSYGKFNMTYDITTPVIKINAPKSQYDNDFHGWTALWKSKVSELGVNPDDPGAGNVVMMVAPQVGNYNSSAAPPNITLYHHTAGVIAHELGHALGLRHAKALEAGPGKVIGVGNYDSESLNYGNIYSMMGMGAHSLQEYNLLYKEYFGWLSASDVPLINASGIYRIYAFDHGSNSNGNIGLKLKSGNGSYTYWLEYRTTHSRYTNTKNGVLINLQGYFENEQDARFWKTTSYLLDMTPGSKTPGWWGDDQTDSELVIGKSYTDHWGGFKITPIRKGGTEGTAQAWIEIEVEML</sequence>